<gene>
    <name evidence="2" type="ORF">F511_26365</name>
</gene>
<keyword evidence="3" id="KW-1185">Reference proteome</keyword>
<evidence type="ECO:0000313" key="3">
    <source>
        <dbReference type="Proteomes" id="UP000250235"/>
    </source>
</evidence>
<dbReference type="EMBL" id="KQ999451">
    <property type="protein sequence ID" value="KZV41471.1"/>
    <property type="molecule type" value="Genomic_DNA"/>
</dbReference>
<organism evidence="2 3">
    <name type="scientific">Dorcoceras hygrometricum</name>
    <dbReference type="NCBI Taxonomy" id="472368"/>
    <lineage>
        <taxon>Eukaryota</taxon>
        <taxon>Viridiplantae</taxon>
        <taxon>Streptophyta</taxon>
        <taxon>Embryophyta</taxon>
        <taxon>Tracheophyta</taxon>
        <taxon>Spermatophyta</taxon>
        <taxon>Magnoliopsida</taxon>
        <taxon>eudicotyledons</taxon>
        <taxon>Gunneridae</taxon>
        <taxon>Pentapetalae</taxon>
        <taxon>asterids</taxon>
        <taxon>lamiids</taxon>
        <taxon>Lamiales</taxon>
        <taxon>Gesneriaceae</taxon>
        <taxon>Didymocarpoideae</taxon>
        <taxon>Trichosporeae</taxon>
        <taxon>Loxocarpinae</taxon>
        <taxon>Dorcoceras</taxon>
    </lineage>
</organism>
<reference evidence="2 3" key="1">
    <citation type="journal article" date="2015" name="Proc. Natl. Acad. Sci. U.S.A.">
        <title>The resurrection genome of Boea hygrometrica: A blueprint for survival of dehydration.</title>
        <authorList>
            <person name="Xiao L."/>
            <person name="Yang G."/>
            <person name="Zhang L."/>
            <person name="Yang X."/>
            <person name="Zhao S."/>
            <person name="Ji Z."/>
            <person name="Zhou Q."/>
            <person name="Hu M."/>
            <person name="Wang Y."/>
            <person name="Chen M."/>
            <person name="Xu Y."/>
            <person name="Jin H."/>
            <person name="Xiao X."/>
            <person name="Hu G."/>
            <person name="Bao F."/>
            <person name="Hu Y."/>
            <person name="Wan P."/>
            <person name="Li L."/>
            <person name="Deng X."/>
            <person name="Kuang T."/>
            <person name="Xiang C."/>
            <person name="Zhu J.K."/>
            <person name="Oliver M.J."/>
            <person name="He Y."/>
        </authorList>
    </citation>
    <scope>NUCLEOTIDE SEQUENCE [LARGE SCALE GENOMIC DNA]</scope>
    <source>
        <strain evidence="3">cv. XS01</strain>
    </source>
</reference>
<evidence type="ECO:0000313" key="2">
    <source>
        <dbReference type="EMBL" id="KZV41471.1"/>
    </source>
</evidence>
<sequence>MKERQVLSHSQCMTSSIKWALSKPVIYDCCESIRYDEQDTSQLDHKGKAGVGYQRPENSKPSWIRNKLDKDKAKAGPKFFVPNQPRHNSKKAKAGWTRNQPRRNPYGQNIKSKFKRPARDFAQTFVDPSTGKTVVSRCFNQLLVFCSGGTIRLSAETFSGALSDHLLLEMASSHYSNTQHIDFASFLAMNDPCMVSMFQALIASGLEGFLGCTAVVYETALVDFFENASVRDGVIISTVAGQLVEISEEWFAETFELPVDGLADVSEMPKDKIFDARRIVSMSGEPVILSGLKSQMKIHYRLLCDIMAKSISVKAGSFNAITVEKFYLMTAVFCSVKMNWGRVLFGVLKKMVTSGTKQAKGFAIQISLLLENVPNLELGELSEFPSSKILTEKTVYRYIAVIDKSGAHDADVAPKATKAPKKRTADVPADVPVAKWKRKTKKKDSSSKDNLELMVVAQEAVPIQLIEVSNAPAADDTADQPAAVDAFPADRPAEEIEIVEKLMSSWQQIQKFMFR</sequence>
<dbReference type="Proteomes" id="UP000250235">
    <property type="component" value="Unassembled WGS sequence"/>
</dbReference>
<accession>A0A2Z7C6A5</accession>
<feature type="region of interest" description="Disordered" evidence="1">
    <location>
        <begin position="76"/>
        <end position="110"/>
    </location>
</feature>
<proteinExistence type="predicted"/>
<name>A0A2Z7C6A5_9LAMI</name>
<protein>
    <submittedName>
        <fullName evidence="2">Dystroglycan-like</fullName>
    </submittedName>
</protein>
<dbReference type="AlphaFoldDB" id="A0A2Z7C6A5"/>
<feature type="region of interest" description="Disordered" evidence="1">
    <location>
        <begin position="44"/>
        <end position="63"/>
    </location>
</feature>
<evidence type="ECO:0000256" key="1">
    <source>
        <dbReference type="SAM" id="MobiDB-lite"/>
    </source>
</evidence>